<evidence type="ECO:0000256" key="1">
    <source>
        <dbReference type="SAM" id="SignalP"/>
    </source>
</evidence>
<name>A0A182NXM2_9DIPT</name>
<dbReference type="AlphaFoldDB" id="A0A182NXM2"/>
<protein>
    <recommendedName>
        <fullName evidence="4">Salivary secreted peptide</fullName>
    </recommendedName>
</protein>
<reference evidence="3" key="1">
    <citation type="submission" date="2013-03" db="EMBL/GenBank/DDBJ databases">
        <title>The Genome Sequence of Anopheles dirus WRAIR2.</title>
        <authorList>
            <consortium name="The Broad Institute Genomics Platform"/>
            <person name="Neafsey D.E."/>
            <person name="Walton C."/>
            <person name="Walker B."/>
            <person name="Young S.K."/>
            <person name="Zeng Q."/>
            <person name="Gargeya S."/>
            <person name="Fitzgerald M."/>
            <person name="Haas B."/>
            <person name="Abouelleil A."/>
            <person name="Allen A.W."/>
            <person name="Alvarado L."/>
            <person name="Arachchi H.M."/>
            <person name="Berlin A.M."/>
            <person name="Chapman S.B."/>
            <person name="Gainer-Dewar J."/>
            <person name="Goldberg J."/>
            <person name="Griggs A."/>
            <person name="Gujja S."/>
            <person name="Hansen M."/>
            <person name="Howarth C."/>
            <person name="Imamovic A."/>
            <person name="Ireland A."/>
            <person name="Larimer J."/>
            <person name="McCowan C."/>
            <person name="Murphy C."/>
            <person name="Pearson M."/>
            <person name="Poon T.W."/>
            <person name="Priest M."/>
            <person name="Roberts A."/>
            <person name="Saif S."/>
            <person name="Shea T."/>
            <person name="Sisk P."/>
            <person name="Sykes S."/>
            <person name="Wortman J."/>
            <person name="Nusbaum C."/>
            <person name="Birren B."/>
        </authorList>
    </citation>
    <scope>NUCLEOTIDE SEQUENCE [LARGE SCALE GENOMIC DNA]</scope>
    <source>
        <strain evidence="3">WRAIR2</strain>
    </source>
</reference>
<keyword evidence="3" id="KW-1185">Reference proteome</keyword>
<reference evidence="2" key="2">
    <citation type="submission" date="2020-05" db="UniProtKB">
        <authorList>
            <consortium name="EnsemblMetazoa"/>
        </authorList>
    </citation>
    <scope>IDENTIFICATION</scope>
    <source>
        <strain evidence="2">WRAIR2</strain>
    </source>
</reference>
<evidence type="ECO:0008006" key="4">
    <source>
        <dbReference type="Google" id="ProtNLM"/>
    </source>
</evidence>
<accession>A0A182NXM2</accession>
<dbReference type="Proteomes" id="UP000075884">
    <property type="component" value="Unassembled WGS sequence"/>
</dbReference>
<dbReference type="VEuPathDB" id="VectorBase:ADIR014599"/>
<organism evidence="2 3">
    <name type="scientific">Anopheles dirus</name>
    <dbReference type="NCBI Taxonomy" id="7168"/>
    <lineage>
        <taxon>Eukaryota</taxon>
        <taxon>Metazoa</taxon>
        <taxon>Ecdysozoa</taxon>
        <taxon>Arthropoda</taxon>
        <taxon>Hexapoda</taxon>
        <taxon>Insecta</taxon>
        <taxon>Pterygota</taxon>
        <taxon>Neoptera</taxon>
        <taxon>Endopterygota</taxon>
        <taxon>Diptera</taxon>
        <taxon>Nematocera</taxon>
        <taxon>Culicoidea</taxon>
        <taxon>Culicidae</taxon>
        <taxon>Anophelinae</taxon>
        <taxon>Anopheles</taxon>
    </lineage>
</organism>
<evidence type="ECO:0000313" key="3">
    <source>
        <dbReference type="Proteomes" id="UP000075884"/>
    </source>
</evidence>
<evidence type="ECO:0000313" key="2">
    <source>
        <dbReference type="EnsemblMetazoa" id="ADIR014599-PA"/>
    </source>
</evidence>
<sequence>MANLAVFIFVLISMIVVAFGGPNPVDTAVPNQASVTIDKTILPGENGSP</sequence>
<dbReference type="EnsemblMetazoa" id="ADIR014599-RA">
    <property type="protein sequence ID" value="ADIR014599-PA"/>
    <property type="gene ID" value="ADIR014599"/>
</dbReference>
<feature type="chain" id="PRO_5008130549" description="Salivary secreted peptide" evidence="1">
    <location>
        <begin position="21"/>
        <end position="49"/>
    </location>
</feature>
<feature type="signal peptide" evidence="1">
    <location>
        <begin position="1"/>
        <end position="20"/>
    </location>
</feature>
<proteinExistence type="predicted"/>
<keyword evidence="1" id="KW-0732">Signal</keyword>